<name>A0ACA9MP24_9GLOM</name>
<proteinExistence type="predicted"/>
<dbReference type="EMBL" id="CAJVPM010015022">
    <property type="protein sequence ID" value="CAG8604929.1"/>
    <property type="molecule type" value="Genomic_DNA"/>
</dbReference>
<dbReference type="Proteomes" id="UP000789860">
    <property type="component" value="Unassembled WGS sequence"/>
</dbReference>
<reference evidence="1" key="1">
    <citation type="submission" date="2021-06" db="EMBL/GenBank/DDBJ databases">
        <authorList>
            <person name="Kallberg Y."/>
            <person name="Tangrot J."/>
            <person name="Rosling A."/>
        </authorList>
    </citation>
    <scope>NUCLEOTIDE SEQUENCE</scope>
    <source>
        <strain evidence="1">AU212A</strain>
    </source>
</reference>
<sequence length="401" mass="43712">MGTAHAEIVALTFAEKNQEKIAEVENFLKVFARASKGNDTISVGIEAGFAQKSLPGKYGISGTKLVAELDGNVSISRNSSAPLYDVKNKSLNLSVNGLVYKQNEGTLTLEVDHQIEEAFSREKFPVKKVIFHNNSSRVAELHDLVKHNLDNGEKNFTLENLENYSTIEKYEEMSFGLGDFFSKLTLKGKLAKPTQSPPPPTGGGSPPPNGPKPNAPGDGPSPTPPPTNGGPTSPPTNGDPGTPPFQSPTNNDNNGPSSPSPVNIENGPAKPTLDNLANEAEGVRGHELLRKLIAGEELRKQGIFDQAIYESLLAEKKKNSPIYQILNQQQRVDKLLQFFSELKRKQQHQNNKLEKNAKPGASLSFLKNMALFCKEFNNDEKAKAKSGELVNVEITLYDNNI</sequence>
<comment type="caution">
    <text evidence="1">The sequence shown here is derived from an EMBL/GenBank/DDBJ whole genome shotgun (WGS) entry which is preliminary data.</text>
</comment>
<keyword evidence="2" id="KW-1185">Reference proteome</keyword>
<evidence type="ECO:0000313" key="1">
    <source>
        <dbReference type="EMBL" id="CAG8604929.1"/>
    </source>
</evidence>
<gene>
    <name evidence="1" type="ORF">SCALOS_LOCUS7062</name>
</gene>
<accession>A0ACA9MP24</accession>
<feature type="non-terminal residue" evidence="1">
    <location>
        <position position="401"/>
    </location>
</feature>
<organism evidence="1 2">
    <name type="scientific">Scutellospora calospora</name>
    <dbReference type="NCBI Taxonomy" id="85575"/>
    <lineage>
        <taxon>Eukaryota</taxon>
        <taxon>Fungi</taxon>
        <taxon>Fungi incertae sedis</taxon>
        <taxon>Mucoromycota</taxon>
        <taxon>Glomeromycotina</taxon>
        <taxon>Glomeromycetes</taxon>
        <taxon>Diversisporales</taxon>
        <taxon>Gigasporaceae</taxon>
        <taxon>Scutellospora</taxon>
    </lineage>
</organism>
<evidence type="ECO:0000313" key="2">
    <source>
        <dbReference type="Proteomes" id="UP000789860"/>
    </source>
</evidence>
<protein>
    <submittedName>
        <fullName evidence="1">7524_t:CDS:1</fullName>
    </submittedName>
</protein>